<dbReference type="SUPFAM" id="SSF47384">
    <property type="entry name" value="Homodimeric domain of signal transducing histidine kinase"/>
    <property type="match status" value="1"/>
</dbReference>
<feature type="domain" description="PAC" evidence="6">
    <location>
        <begin position="99"/>
        <end position="151"/>
    </location>
</feature>
<dbReference type="PANTHER" id="PTHR43047:SF72">
    <property type="entry name" value="OSMOSENSING HISTIDINE PROTEIN KINASE SLN1"/>
    <property type="match status" value="1"/>
</dbReference>
<dbReference type="RefSeq" id="WP_380201692.1">
    <property type="nucleotide sequence ID" value="NZ_JBHTEK010000001.1"/>
</dbReference>
<evidence type="ECO:0000256" key="2">
    <source>
        <dbReference type="ARBA" id="ARBA00012438"/>
    </source>
</evidence>
<dbReference type="PANTHER" id="PTHR43047">
    <property type="entry name" value="TWO-COMPONENT HISTIDINE PROTEIN KINASE"/>
    <property type="match status" value="1"/>
</dbReference>
<dbReference type="Gene3D" id="3.30.450.20">
    <property type="entry name" value="PAS domain"/>
    <property type="match status" value="1"/>
</dbReference>
<dbReference type="GO" id="GO:0016301">
    <property type="term" value="F:kinase activity"/>
    <property type="evidence" value="ECO:0007669"/>
    <property type="project" value="UniProtKB-KW"/>
</dbReference>
<comment type="caution">
    <text evidence="7">The sequence shown here is derived from an EMBL/GenBank/DDBJ whole genome shotgun (WGS) entry which is preliminary data.</text>
</comment>
<keyword evidence="3" id="KW-0808">Transferase</keyword>
<dbReference type="CDD" id="cd00082">
    <property type="entry name" value="HisKA"/>
    <property type="match status" value="1"/>
</dbReference>
<name>A0ABW2U2L9_9BACT</name>
<keyword evidence="4 7" id="KW-0418">Kinase</keyword>
<gene>
    <name evidence="7" type="ORF">ACFQT0_07530</name>
</gene>
<organism evidence="7 8">
    <name type="scientific">Hymenobacter humi</name>
    <dbReference type="NCBI Taxonomy" id="1411620"/>
    <lineage>
        <taxon>Bacteria</taxon>
        <taxon>Pseudomonadati</taxon>
        <taxon>Bacteroidota</taxon>
        <taxon>Cytophagia</taxon>
        <taxon>Cytophagales</taxon>
        <taxon>Hymenobacteraceae</taxon>
        <taxon>Hymenobacter</taxon>
    </lineage>
</organism>
<sequence length="279" mass="29778">MCYGLEITTQRQAEARSRESEEQVLAQQTFTNLVLDLNPNLIWVRDAQGNTVFENARMKAARANIQEQAGTATMEAALHVEELKAAALADQEVLATGQQITSITSVKLKNGEERWYQTVRCPLVLAGGQTQVLGVSTDITALKAAQQEAEASASARENFLANMSHEIRTPLNGVLGMTSLLAKTGLNDQQRNYTAVIQHSGRHLLNVVNDVLDMAKITSGKLEPGPVGLQPVRLHGPGGRAPGDAGAGKRHPGGGHAPARFLPAALGAGRLLPAQPDFD</sequence>
<dbReference type="InterPro" id="IPR035965">
    <property type="entry name" value="PAS-like_dom_sf"/>
</dbReference>
<dbReference type="InterPro" id="IPR000014">
    <property type="entry name" value="PAS"/>
</dbReference>
<dbReference type="InterPro" id="IPR013656">
    <property type="entry name" value="PAS_4"/>
</dbReference>
<evidence type="ECO:0000313" key="8">
    <source>
        <dbReference type="Proteomes" id="UP001596513"/>
    </source>
</evidence>
<evidence type="ECO:0000259" key="6">
    <source>
        <dbReference type="PROSITE" id="PS50113"/>
    </source>
</evidence>
<evidence type="ECO:0000256" key="4">
    <source>
        <dbReference type="ARBA" id="ARBA00022777"/>
    </source>
</evidence>
<dbReference type="InterPro" id="IPR003661">
    <property type="entry name" value="HisK_dim/P_dom"/>
</dbReference>
<dbReference type="SUPFAM" id="SSF55785">
    <property type="entry name" value="PYP-like sensor domain (PAS domain)"/>
    <property type="match status" value="1"/>
</dbReference>
<keyword evidence="8" id="KW-1185">Reference proteome</keyword>
<feature type="region of interest" description="Disordered" evidence="5">
    <location>
        <begin position="233"/>
        <end position="262"/>
    </location>
</feature>
<evidence type="ECO:0000256" key="5">
    <source>
        <dbReference type="SAM" id="MobiDB-lite"/>
    </source>
</evidence>
<dbReference type="Pfam" id="PF08448">
    <property type="entry name" value="PAS_4"/>
    <property type="match status" value="1"/>
</dbReference>
<dbReference type="InterPro" id="IPR036097">
    <property type="entry name" value="HisK_dim/P_sf"/>
</dbReference>
<evidence type="ECO:0000256" key="1">
    <source>
        <dbReference type="ARBA" id="ARBA00000085"/>
    </source>
</evidence>
<accession>A0ABW2U2L9</accession>
<dbReference type="Gene3D" id="1.10.287.130">
    <property type="match status" value="1"/>
</dbReference>
<evidence type="ECO:0000256" key="3">
    <source>
        <dbReference type="ARBA" id="ARBA00022679"/>
    </source>
</evidence>
<dbReference type="InterPro" id="IPR000700">
    <property type="entry name" value="PAS-assoc_C"/>
</dbReference>
<protein>
    <recommendedName>
        <fullName evidence="2">histidine kinase</fullName>
        <ecNumber evidence="2">2.7.13.3</ecNumber>
    </recommendedName>
</protein>
<dbReference type="EC" id="2.7.13.3" evidence="2"/>
<proteinExistence type="predicted"/>
<reference evidence="8" key="1">
    <citation type="journal article" date="2019" name="Int. J. Syst. Evol. Microbiol.">
        <title>The Global Catalogue of Microorganisms (GCM) 10K type strain sequencing project: providing services to taxonomists for standard genome sequencing and annotation.</title>
        <authorList>
            <consortium name="The Broad Institute Genomics Platform"/>
            <consortium name="The Broad Institute Genome Sequencing Center for Infectious Disease"/>
            <person name="Wu L."/>
            <person name="Ma J."/>
        </authorList>
    </citation>
    <scope>NUCLEOTIDE SEQUENCE [LARGE SCALE GENOMIC DNA]</scope>
    <source>
        <strain evidence="8">JCM 19635</strain>
    </source>
</reference>
<dbReference type="PROSITE" id="PS50113">
    <property type="entry name" value="PAC"/>
    <property type="match status" value="1"/>
</dbReference>
<evidence type="ECO:0000313" key="7">
    <source>
        <dbReference type="EMBL" id="MFC7667284.1"/>
    </source>
</evidence>
<dbReference type="Pfam" id="PF00512">
    <property type="entry name" value="HisKA"/>
    <property type="match status" value="1"/>
</dbReference>
<dbReference type="Proteomes" id="UP001596513">
    <property type="component" value="Unassembled WGS sequence"/>
</dbReference>
<dbReference type="EMBL" id="JBHTEK010000001">
    <property type="protein sequence ID" value="MFC7667284.1"/>
    <property type="molecule type" value="Genomic_DNA"/>
</dbReference>
<comment type="catalytic activity">
    <reaction evidence="1">
        <text>ATP + protein L-histidine = ADP + protein N-phospho-L-histidine.</text>
        <dbReference type="EC" id="2.7.13.3"/>
    </reaction>
</comment>
<dbReference type="SMART" id="SM00388">
    <property type="entry name" value="HisKA"/>
    <property type="match status" value="1"/>
</dbReference>
<dbReference type="NCBIfam" id="TIGR00229">
    <property type="entry name" value="sensory_box"/>
    <property type="match status" value="1"/>
</dbReference>